<evidence type="ECO:0000313" key="2">
    <source>
        <dbReference type="EMBL" id="CAG8753429.1"/>
    </source>
</evidence>
<dbReference type="SUPFAM" id="SSF68906">
    <property type="entry name" value="SAP domain"/>
    <property type="match status" value="1"/>
</dbReference>
<evidence type="ECO:0000313" key="3">
    <source>
        <dbReference type="Proteomes" id="UP000789759"/>
    </source>
</evidence>
<feature type="domain" description="SAP" evidence="1">
    <location>
        <begin position="11"/>
        <end position="45"/>
    </location>
</feature>
<dbReference type="InterPro" id="IPR036361">
    <property type="entry name" value="SAP_dom_sf"/>
</dbReference>
<sequence>KSVQANFEANFSRMFVDVLKFLCYELGVSETGSKQDLVNRLVSESKRREVSDEYNTGKGKVSDGNDGTTAAMFGGSDVSDCELKNAPTSSATEKRFDGGRFSYNLMGNDQPQHISWASNKAPWPSELEDNIWKRRELSKARNQ</sequence>
<dbReference type="EMBL" id="CAJVQA010018330">
    <property type="protein sequence ID" value="CAG8753429.1"/>
    <property type="molecule type" value="Genomic_DNA"/>
</dbReference>
<name>A0A9N9IY65_9GLOM</name>
<dbReference type="AlphaFoldDB" id="A0A9N9IY65"/>
<reference evidence="2" key="1">
    <citation type="submission" date="2021-06" db="EMBL/GenBank/DDBJ databases">
        <authorList>
            <person name="Kallberg Y."/>
            <person name="Tangrot J."/>
            <person name="Rosling A."/>
        </authorList>
    </citation>
    <scope>NUCLEOTIDE SEQUENCE</scope>
    <source>
        <strain evidence="2">FL966</strain>
    </source>
</reference>
<dbReference type="OrthoDB" id="2445199at2759"/>
<comment type="caution">
    <text evidence="2">The sequence shown here is derived from an EMBL/GenBank/DDBJ whole genome shotgun (WGS) entry which is preliminary data.</text>
</comment>
<proteinExistence type="predicted"/>
<accession>A0A9N9IY65</accession>
<dbReference type="Gene3D" id="1.10.720.30">
    <property type="entry name" value="SAP domain"/>
    <property type="match status" value="1"/>
</dbReference>
<organism evidence="2 3">
    <name type="scientific">Cetraspora pellucida</name>
    <dbReference type="NCBI Taxonomy" id="1433469"/>
    <lineage>
        <taxon>Eukaryota</taxon>
        <taxon>Fungi</taxon>
        <taxon>Fungi incertae sedis</taxon>
        <taxon>Mucoromycota</taxon>
        <taxon>Glomeromycotina</taxon>
        <taxon>Glomeromycetes</taxon>
        <taxon>Diversisporales</taxon>
        <taxon>Gigasporaceae</taxon>
        <taxon>Cetraspora</taxon>
    </lineage>
</organism>
<protein>
    <submittedName>
        <fullName evidence="2">15618_t:CDS:1</fullName>
    </submittedName>
</protein>
<dbReference type="Proteomes" id="UP000789759">
    <property type="component" value="Unassembled WGS sequence"/>
</dbReference>
<gene>
    <name evidence="2" type="ORF">CPELLU_LOCUS14860</name>
</gene>
<dbReference type="PROSITE" id="PS50800">
    <property type="entry name" value="SAP"/>
    <property type="match status" value="1"/>
</dbReference>
<keyword evidence="3" id="KW-1185">Reference proteome</keyword>
<evidence type="ECO:0000259" key="1">
    <source>
        <dbReference type="PROSITE" id="PS50800"/>
    </source>
</evidence>
<dbReference type="InterPro" id="IPR003034">
    <property type="entry name" value="SAP_dom"/>
</dbReference>
<feature type="non-terminal residue" evidence="2">
    <location>
        <position position="1"/>
    </location>
</feature>